<feature type="region of interest" description="Disordered" evidence="1">
    <location>
        <begin position="1"/>
        <end position="47"/>
    </location>
</feature>
<proteinExistence type="predicted"/>
<dbReference type="Proteomes" id="UP000295632">
    <property type="component" value="Unassembled WGS sequence"/>
</dbReference>
<protein>
    <submittedName>
        <fullName evidence="2">YqfQ-like protein</fullName>
    </submittedName>
</protein>
<dbReference type="EMBL" id="SNYJ01000006">
    <property type="protein sequence ID" value="TDQ40332.1"/>
    <property type="molecule type" value="Genomic_DNA"/>
</dbReference>
<evidence type="ECO:0000313" key="2">
    <source>
        <dbReference type="EMBL" id="TDQ40332.1"/>
    </source>
</evidence>
<accession>A0A4R6U4C4</accession>
<evidence type="ECO:0000313" key="3">
    <source>
        <dbReference type="Proteomes" id="UP000295632"/>
    </source>
</evidence>
<gene>
    <name evidence="2" type="ORF">EV213_10648</name>
</gene>
<dbReference type="AlphaFoldDB" id="A0A4R6U4C4"/>
<feature type="compositionally biased region" description="Polar residues" evidence="1">
    <location>
        <begin position="127"/>
        <end position="159"/>
    </location>
</feature>
<sequence length="179" mass="19239">MFRYPPNHPNVRPPFQPPSHRGPGFSPQSFMPPMANRGMPFPPPVQAPPAAAGGGFLQSLISNVSGGGGIEGAMGNMQNMLKLAESAAPIVKQAQQYGPMLKNLPAMFKMMKAFTDMKGSGDETATEESGNQEPSVSATTAKKTKEPLSNSDNESVSQFSYEEEYSKEVEKPSTPKLYV</sequence>
<dbReference type="Pfam" id="PF14181">
    <property type="entry name" value="YqfQ"/>
    <property type="match status" value="1"/>
</dbReference>
<feature type="compositionally biased region" description="Pro residues" evidence="1">
    <location>
        <begin position="1"/>
        <end position="17"/>
    </location>
</feature>
<keyword evidence="3" id="KW-1185">Reference proteome</keyword>
<feature type="compositionally biased region" description="Basic and acidic residues" evidence="1">
    <location>
        <begin position="164"/>
        <end position="173"/>
    </location>
</feature>
<dbReference type="RefSeq" id="WP_133580155.1">
    <property type="nucleotide sequence ID" value="NZ_SNYJ01000006.1"/>
</dbReference>
<feature type="region of interest" description="Disordered" evidence="1">
    <location>
        <begin position="118"/>
        <end position="179"/>
    </location>
</feature>
<organism evidence="2 3">
    <name type="scientific">Aureibacillus halotolerans</name>
    <dbReference type="NCBI Taxonomy" id="1508390"/>
    <lineage>
        <taxon>Bacteria</taxon>
        <taxon>Bacillati</taxon>
        <taxon>Bacillota</taxon>
        <taxon>Bacilli</taxon>
        <taxon>Bacillales</taxon>
        <taxon>Bacillaceae</taxon>
        <taxon>Aureibacillus</taxon>
    </lineage>
</organism>
<evidence type="ECO:0000256" key="1">
    <source>
        <dbReference type="SAM" id="MobiDB-lite"/>
    </source>
</evidence>
<dbReference type="OrthoDB" id="2860117at2"/>
<reference evidence="2 3" key="1">
    <citation type="submission" date="2019-03" db="EMBL/GenBank/DDBJ databases">
        <title>Genomic Encyclopedia of Type Strains, Phase IV (KMG-IV): sequencing the most valuable type-strain genomes for metagenomic binning, comparative biology and taxonomic classification.</title>
        <authorList>
            <person name="Goeker M."/>
        </authorList>
    </citation>
    <scope>NUCLEOTIDE SEQUENCE [LARGE SCALE GENOMIC DNA]</scope>
    <source>
        <strain evidence="2 3">DSM 28697</strain>
    </source>
</reference>
<comment type="caution">
    <text evidence="2">The sequence shown here is derived from an EMBL/GenBank/DDBJ whole genome shotgun (WGS) entry which is preliminary data.</text>
</comment>
<name>A0A4R6U4C4_9BACI</name>
<dbReference type="InterPro" id="IPR025571">
    <property type="entry name" value="YqfQ"/>
</dbReference>